<dbReference type="GeneID" id="28992672"/>
<dbReference type="Pfam" id="PF02992">
    <property type="entry name" value="Transposase_21"/>
    <property type="match status" value="1"/>
</dbReference>
<dbReference type="InterPro" id="IPR004242">
    <property type="entry name" value="Transposase_21"/>
</dbReference>
<accession>A0A162U323</accession>
<evidence type="ECO:0000313" key="1">
    <source>
        <dbReference type="EMBL" id="OAD71973.1"/>
    </source>
</evidence>
<dbReference type="VEuPathDB" id="FungiDB:PHYBLDRAFT_146955"/>
<sequence>MSKITKAPRYQCLLARQNYLPMAKFPKLSLFLIKASLHQQWFLTRLLEECENVIDEIEGTTPSLVFDFSQPLPVPSNDDKKNLVFMQSIQEFGISHRAHEKILLERFSGIKADGYNICIRGCMQFNNKNDIACIKCSEARYKNGQTSESDTRVPVRSIIQLPLARQLALCLADDKTRAEMIYRHNYQSSQDGQKADVFDGHVYQFMKHLFSGENDIAILLSMDGFNPHNVPGSVTIVHATVLNLSLTIHYEKNRMIQIAMLPGCTGPSDIWSFLKPMLRDLSLLQTEGMEVKALTTTIRAKVHVLMATGDIPALAKLACHWAKLLNMASTSACCLEPRRAHWRVSETTIWQAVKTERGSMVWGLVRGKYGIKHPLCLSLATQREIGTAMVATKSTIPTSLHGAWSDVTKNASFFSTTAEKMVTCYHFGNITAIFYLIKNGSYDSV</sequence>
<organism evidence="1 2">
    <name type="scientific">Phycomyces blakesleeanus (strain ATCC 8743b / DSM 1359 / FGSC 10004 / NBRC 33097 / NRRL 1555)</name>
    <dbReference type="NCBI Taxonomy" id="763407"/>
    <lineage>
        <taxon>Eukaryota</taxon>
        <taxon>Fungi</taxon>
        <taxon>Fungi incertae sedis</taxon>
        <taxon>Mucoromycota</taxon>
        <taxon>Mucoromycotina</taxon>
        <taxon>Mucoromycetes</taxon>
        <taxon>Mucorales</taxon>
        <taxon>Phycomycetaceae</taxon>
        <taxon>Phycomyces</taxon>
    </lineage>
</organism>
<gene>
    <name evidence="1" type="ORF">PHYBLDRAFT_146955</name>
</gene>
<dbReference type="RefSeq" id="XP_018290013.1">
    <property type="nucleotide sequence ID" value="XM_018431766.1"/>
</dbReference>
<dbReference type="InParanoid" id="A0A162U323"/>
<dbReference type="EMBL" id="KV440984">
    <property type="protein sequence ID" value="OAD71973.1"/>
    <property type="molecule type" value="Genomic_DNA"/>
</dbReference>
<name>A0A162U323_PHYB8</name>
<evidence type="ECO:0000313" key="2">
    <source>
        <dbReference type="Proteomes" id="UP000077315"/>
    </source>
</evidence>
<dbReference type="Proteomes" id="UP000077315">
    <property type="component" value="Unassembled WGS sequence"/>
</dbReference>
<keyword evidence="2" id="KW-1185">Reference proteome</keyword>
<proteinExistence type="predicted"/>
<dbReference type="OrthoDB" id="2290935at2759"/>
<dbReference type="AlphaFoldDB" id="A0A162U323"/>
<protein>
    <submittedName>
        <fullName evidence="1">Uncharacterized protein</fullName>
    </submittedName>
</protein>
<reference evidence="2" key="1">
    <citation type="submission" date="2015-06" db="EMBL/GenBank/DDBJ databases">
        <title>Expansion of signal transduction pathways in fungi by whole-genome duplication.</title>
        <authorList>
            <consortium name="DOE Joint Genome Institute"/>
            <person name="Corrochano L.M."/>
            <person name="Kuo A."/>
            <person name="Marcet-Houben M."/>
            <person name="Polaino S."/>
            <person name="Salamov A."/>
            <person name="Villalobos J.M."/>
            <person name="Alvarez M.I."/>
            <person name="Avalos J."/>
            <person name="Benito E.P."/>
            <person name="Benoit I."/>
            <person name="Burger G."/>
            <person name="Camino L.P."/>
            <person name="Canovas D."/>
            <person name="Cerda-Olmedo E."/>
            <person name="Cheng J.-F."/>
            <person name="Dominguez A."/>
            <person name="Elias M."/>
            <person name="Eslava A.P."/>
            <person name="Glaser F."/>
            <person name="Grimwood J."/>
            <person name="Gutierrez G."/>
            <person name="Heitman J."/>
            <person name="Henrissat B."/>
            <person name="Iturriaga E.A."/>
            <person name="Lang B.F."/>
            <person name="Lavin J.L."/>
            <person name="Lee S."/>
            <person name="Li W."/>
            <person name="Lindquist E."/>
            <person name="Lopez-Garcia S."/>
            <person name="Luque E.M."/>
            <person name="Marcos A.T."/>
            <person name="Martin J."/>
            <person name="McCluskey K."/>
            <person name="Medina H.R."/>
            <person name="Miralles-Duran A."/>
            <person name="Miyazaki A."/>
            <person name="Munoz-Torres E."/>
            <person name="Oguiza J.A."/>
            <person name="Ohm R."/>
            <person name="Olmedo M."/>
            <person name="Orejas M."/>
            <person name="Ortiz-Castellanos L."/>
            <person name="Pisabarro A.G."/>
            <person name="Rodriguez-Romero J."/>
            <person name="Ruiz-Herrera J."/>
            <person name="Ruiz-Vazquez R."/>
            <person name="Sanz C."/>
            <person name="Schackwitz W."/>
            <person name="Schmutz J."/>
            <person name="Shahriari M."/>
            <person name="Shelest E."/>
            <person name="Silva-Franco F."/>
            <person name="Soanes D."/>
            <person name="Syed K."/>
            <person name="Tagua V.G."/>
            <person name="Talbot N.J."/>
            <person name="Thon M."/>
            <person name="De vries R.P."/>
            <person name="Wiebenga A."/>
            <person name="Yadav J.S."/>
            <person name="Braun E.L."/>
            <person name="Baker S."/>
            <person name="Garre V."/>
            <person name="Horwitz B."/>
            <person name="Torres-Martinez S."/>
            <person name="Idnurm A."/>
            <person name="Herrera-Estrella A."/>
            <person name="Gabaldon T."/>
            <person name="Grigoriev I.V."/>
        </authorList>
    </citation>
    <scope>NUCLEOTIDE SEQUENCE [LARGE SCALE GENOMIC DNA]</scope>
    <source>
        <strain evidence="2">NRRL 1555(-)</strain>
    </source>
</reference>